<accession>A0A8S1HV37</accession>
<dbReference type="Proteomes" id="UP000835052">
    <property type="component" value="Unassembled WGS sequence"/>
</dbReference>
<reference evidence="2" key="1">
    <citation type="submission" date="2020-10" db="EMBL/GenBank/DDBJ databases">
        <authorList>
            <person name="Kikuchi T."/>
        </authorList>
    </citation>
    <scope>NUCLEOTIDE SEQUENCE</scope>
    <source>
        <strain evidence="2">NKZ352</strain>
    </source>
</reference>
<feature type="signal peptide" evidence="1">
    <location>
        <begin position="1"/>
        <end position="18"/>
    </location>
</feature>
<feature type="chain" id="PRO_5035879459" evidence="1">
    <location>
        <begin position="19"/>
        <end position="97"/>
    </location>
</feature>
<sequence length="97" mass="10523">MKFLCLLSAFAVFFVVESQESGWSEWTDKPGEACDDTCGACGGLKQIRTCQTANGCLGANEQIVACNLEVCTFPRPLCCSGYSPEVKDSKRICTEKP</sequence>
<dbReference type="PANTHER" id="PTHR31507:SF3">
    <property type="entry name" value="TIL DOMAIN-CONTAINING PROTEIN"/>
    <property type="match status" value="1"/>
</dbReference>
<keyword evidence="3" id="KW-1185">Reference proteome</keyword>
<keyword evidence="1" id="KW-0732">Signal</keyword>
<dbReference type="PANTHER" id="PTHR31507">
    <property type="entry name" value="PROTEIN CBG15923"/>
    <property type="match status" value="1"/>
</dbReference>
<dbReference type="AlphaFoldDB" id="A0A8S1HV37"/>
<dbReference type="OrthoDB" id="5876856at2759"/>
<name>A0A8S1HV37_9PELO</name>
<organism evidence="2 3">
    <name type="scientific">Caenorhabditis auriculariae</name>
    <dbReference type="NCBI Taxonomy" id="2777116"/>
    <lineage>
        <taxon>Eukaryota</taxon>
        <taxon>Metazoa</taxon>
        <taxon>Ecdysozoa</taxon>
        <taxon>Nematoda</taxon>
        <taxon>Chromadorea</taxon>
        <taxon>Rhabditida</taxon>
        <taxon>Rhabditina</taxon>
        <taxon>Rhabditomorpha</taxon>
        <taxon>Rhabditoidea</taxon>
        <taxon>Rhabditidae</taxon>
        <taxon>Peloderinae</taxon>
        <taxon>Caenorhabditis</taxon>
    </lineage>
</organism>
<proteinExistence type="predicted"/>
<protein>
    <submittedName>
        <fullName evidence="2">Uncharacterized protein</fullName>
    </submittedName>
</protein>
<evidence type="ECO:0000313" key="3">
    <source>
        <dbReference type="Proteomes" id="UP000835052"/>
    </source>
</evidence>
<evidence type="ECO:0000313" key="2">
    <source>
        <dbReference type="EMBL" id="CAD6199222.1"/>
    </source>
</evidence>
<gene>
    <name evidence="2" type="ORF">CAUJ_LOCUS15126</name>
</gene>
<comment type="caution">
    <text evidence="2">The sequence shown here is derived from an EMBL/GenBank/DDBJ whole genome shotgun (WGS) entry which is preliminary data.</text>
</comment>
<dbReference type="EMBL" id="CAJGYM010000161">
    <property type="protein sequence ID" value="CAD6199222.1"/>
    <property type="molecule type" value="Genomic_DNA"/>
</dbReference>
<evidence type="ECO:0000256" key="1">
    <source>
        <dbReference type="SAM" id="SignalP"/>
    </source>
</evidence>